<dbReference type="Pfam" id="PF01627">
    <property type="entry name" value="Hpt"/>
    <property type="match status" value="1"/>
</dbReference>
<feature type="domain" description="HPt" evidence="2">
    <location>
        <begin position="24"/>
        <end position="118"/>
    </location>
</feature>
<protein>
    <submittedName>
        <fullName evidence="3">Hpt domain-containing protein</fullName>
    </submittedName>
</protein>
<dbReference type="SMART" id="SM00073">
    <property type="entry name" value="HPT"/>
    <property type="match status" value="1"/>
</dbReference>
<feature type="modified residue" description="Phosphohistidine" evidence="1">
    <location>
        <position position="63"/>
    </location>
</feature>
<dbReference type="InterPro" id="IPR008207">
    <property type="entry name" value="Sig_transdc_His_kin_Hpt_dom"/>
</dbReference>
<evidence type="ECO:0000256" key="1">
    <source>
        <dbReference type="PROSITE-ProRule" id="PRU00110"/>
    </source>
</evidence>
<dbReference type="SUPFAM" id="SSF47226">
    <property type="entry name" value="Histidine-containing phosphotransfer domain, HPT domain"/>
    <property type="match status" value="1"/>
</dbReference>
<dbReference type="Gene3D" id="1.20.120.160">
    <property type="entry name" value="HPT domain"/>
    <property type="match status" value="1"/>
</dbReference>
<sequence length="123" mass="13547">MEQQVLAMDVRQLEKLSVLQDEDAPNLVADMARGYLDRTPQRIVRMRELLAAGNAAVLANEAHGLATSSGMFGMMRVRMHCKALENLARERPGLEGAAELLSAVEQAYQEARPLLMAQVGIQE</sequence>
<dbReference type="PROSITE" id="PS50894">
    <property type="entry name" value="HPT"/>
    <property type="match status" value="1"/>
</dbReference>
<gene>
    <name evidence="3" type="ORF">F0U60_12825</name>
</gene>
<proteinExistence type="predicted"/>
<dbReference type="Proteomes" id="UP001611383">
    <property type="component" value="Chromosome"/>
</dbReference>
<dbReference type="InterPro" id="IPR036641">
    <property type="entry name" value="HPT_dom_sf"/>
</dbReference>
<evidence type="ECO:0000259" key="2">
    <source>
        <dbReference type="PROSITE" id="PS50894"/>
    </source>
</evidence>
<keyword evidence="1" id="KW-0597">Phosphoprotein</keyword>
<evidence type="ECO:0000313" key="4">
    <source>
        <dbReference type="Proteomes" id="UP001611383"/>
    </source>
</evidence>
<reference evidence="3 4" key="1">
    <citation type="submission" date="2019-08" db="EMBL/GenBank/DDBJ databases">
        <title>Archangium and Cystobacter genomes.</title>
        <authorList>
            <person name="Chen I.-C.K."/>
            <person name="Wielgoss S."/>
        </authorList>
    </citation>
    <scope>NUCLEOTIDE SEQUENCE [LARGE SCALE GENOMIC DNA]</scope>
    <source>
        <strain evidence="3 4">Cbm 6</strain>
    </source>
</reference>
<dbReference type="EMBL" id="CP043494">
    <property type="protein sequence ID" value="WNG44878.1"/>
    <property type="molecule type" value="Genomic_DNA"/>
</dbReference>
<dbReference type="RefSeq" id="WP_203411735.1">
    <property type="nucleotide sequence ID" value="NZ_CP043494.1"/>
</dbReference>
<accession>A0ABY9WNQ9</accession>
<keyword evidence="4" id="KW-1185">Reference proteome</keyword>
<name>A0ABY9WNQ9_9BACT</name>
<evidence type="ECO:0000313" key="3">
    <source>
        <dbReference type="EMBL" id="WNG44878.1"/>
    </source>
</evidence>
<organism evidence="3 4">
    <name type="scientific">Archangium minus</name>
    <dbReference type="NCBI Taxonomy" id="83450"/>
    <lineage>
        <taxon>Bacteria</taxon>
        <taxon>Pseudomonadati</taxon>
        <taxon>Myxococcota</taxon>
        <taxon>Myxococcia</taxon>
        <taxon>Myxococcales</taxon>
        <taxon>Cystobacterineae</taxon>
        <taxon>Archangiaceae</taxon>
        <taxon>Archangium</taxon>
    </lineage>
</organism>